<organism evidence="2 3">
    <name type="scientific">Ceratodon purpureus</name>
    <name type="common">Fire moss</name>
    <name type="synonym">Dicranum purpureum</name>
    <dbReference type="NCBI Taxonomy" id="3225"/>
    <lineage>
        <taxon>Eukaryota</taxon>
        <taxon>Viridiplantae</taxon>
        <taxon>Streptophyta</taxon>
        <taxon>Embryophyta</taxon>
        <taxon>Bryophyta</taxon>
        <taxon>Bryophytina</taxon>
        <taxon>Bryopsida</taxon>
        <taxon>Dicranidae</taxon>
        <taxon>Pseudoditrichales</taxon>
        <taxon>Ditrichaceae</taxon>
        <taxon>Ceratodon</taxon>
    </lineage>
</organism>
<evidence type="ECO:0000313" key="2">
    <source>
        <dbReference type="EMBL" id="KAG0572244.1"/>
    </source>
</evidence>
<name>A0A8T0HN31_CERPU</name>
<keyword evidence="3" id="KW-1185">Reference proteome</keyword>
<reference evidence="2" key="1">
    <citation type="submission" date="2020-06" db="EMBL/GenBank/DDBJ databases">
        <title>WGS assembly of Ceratodon purpureus strain R40.</title>
        <authorList>
            <person name="Carey S.B."/>
            <person name="Jenkins J."/>
            <person name="Shu S."/>
            <person name="Lovell J.T."/>
            <person name="Sreedasyam A."/>
            <person name="Maumus F."/>
            <person name="Tiley G.P."/>
            <person name="Fernandez-Pozo N."/>
            <person name="Barry K."/>
            <person name="Chen C."/>
            <person name="Wang M."/>
            <person name="Lipzen A."/>
            <person name="Daum C."/>
            <person name="Saski C.A."/>
            <person name="Payton A.C."/>
            <person name="Mcbreen J.C."/>
            <person name="Conrad R.E."/>
            <person name="Kollar L.M."/>
            <person name="Olsson S."/>
            <person name="Huttunen S."/>
            <person name="Landis J.B."/>
            <person name="Wickett N.J."/>
            <person name="Johnson M.G."/>
            <person name="Rensing S.A."/>
            <person name="Grimwood J."/>
            <person name="Schmutz J."/>
            <person name="Mcdaniel S.F."/>
        </authorList>
    </citation>
    <scope>NUCLEOTIDE SEQUENCE</scope>
    <source>
        <strain evidence="2">R40</strain>
    </source>
</reference>
<dbReference type="Proteomes" id="UP000822688">
    <property type="component" value="Chromosome V"/>
</dbReference>
<evidence type="ECO:0000313" key="3">
    <source>
        <dbReference type="Proteomes" id="UP000822688"/>
    </source>
</evidence>
<protein>
    <recommendedName>
        <fullName evidence="4">Secreted protein</fullName>
    </recommendedName>
</protein>
<accession>A0A8T0HN31</accession>
<keyword evidence="1" id="KW-0732">Signal</keyword>
<comment type="caution">
    <text evidence="2">The sequence shown here is derived from an EMBL/GenBank/DDBJ whole genome shotgun (WGS) entry which is preliminary data.</text>
</comment>
<feature type="chain" id="PRO_5035800748" description="Secreted protein" evidence="1">
    <location>
        <begin position="33"/>
        <end position="79"/>
    </location>
</feature>
<evidence type="ECO:0000256" key="1">
    <source>
        <dbReference type="SAM" id="SignalP"/>
    </source>
</evidence>
<feature type="signal peptide" evidence="1">
    <location>
        <begin position="1"/>
        <end position="32"/>
    </location>
</feature>
<dbReference type="EMBL" id="CM026426">
    <property type="protein sequence ID" value="KAG0572244.1"/>
    <property type="molecule type" value="Genomic_DNA"/>
</dbReference>
<dbReference type="AlphaFoldDB" id="A0A8T0HN31"/>
<gene>
    <name evidence="2" type="ORF">KC19_VG078800</name>
</gene>
<evidence type="ECO:0008006" key="4">
    <source>
        <dbReference type="Google" id="ProtNLM"/>
    </source>
</evidence>
<sequence length="79" mass="8770">MSSALKPIPSSLRVSLVRTLLALRQLFQCCVTAHRCIGFDTNNGTSNATTLWRPRTSFQENGTCRLSHVVSSGFRTEEL</sequence>
<proteinExistence type="predicted"/>